<organism evidence="8 9">
    <name type="scientific">Purpureocillium lilacinum</name>
    <name type="common">Paecilomyces lilacinus</name>
    <dbReference type="NCBI Taxonomy" id="33203"/>
    <lineage>
        <taxon>Eukaryota</taxon>
        <taxon>Fungi</taxon>
        <taxon>Dikarya</taxon>
        <taxon>Ascomycota</taxon>
        <taxon>Pezizomycotina</taxon>
        <taxon>Sordariomycetes</taxon>
        <taxon>Hypocreomycetidae</taxon>
        <taxon>Hypocreales</taxon>
        <taxon>Ophiocordycipitaceae</taxon>
        <taxon>Purpureocillium</taxon>
    </lineage>
</organism>
<dbReference type="CDD" id="cd04301">
    <property type="entry name" value="NAT_SF"/>
    <property type="match status" value="1"/>
</dbReference>
<evidence type="ECO:0000256" key="1">
    <source>
        <dbReference type="ARBA" id="ARBA00005336"/>
    </source>
</evidence>
<dbReference type="Gene3D" id="3.20.20.300">
    <property type="entry name" value="Glycoside hydrolase, family 3, N-terminal domain"/>
    <property type="match status" value="1"/>
</dbReference>
<feature type="compositionally biased region" description="Basic residues" evidence="5">
    <location>
        <begin position="167"/>
        <end position="179"/>
    </location>
</feature>
<feature type="compositionally biased region" description="Gly residues" evidence="5">
    <location>
        <begin position="1468"/>
        <end position="1486"/>
    </location>
</feature>
<evidence type="ECO:0000256" key="5">
    <source>
        <dbReference type="SAM" id="MobiDB-lite"/>
    </source>
</evidence>
<dbReference type="Gene3D" id="3.40.50.1700">
    <property type="entry name" value="Glycoside hydrolase family 3 C-terminal domain"/>
    <property type="match status" value="1"/>
</dbReference>
<dbReference type="InterPro" id="IPR050226">
    <property type="entry name" value="NagZ_Beta-hexosaminidase"/>
</dbReference>
<keyword evidence="4" id="KW-0326">Glycosidase</keyword>
<feature type="compositionally biased region" description="Basic residues" evidence="5">
    <location>
        <begin position="47"/>
        <end position="62"/>
    </location>
</feature>
<keyword evidence="2" id="KW-0378">Hydrolase</keyword>
<dbReference type="EMBL" id="JAWRVI010000006">
    <property type="protein sequence ID" value="KAK4093194.1"/>
    <property type="molecule type" value="Genomic_DNA"/>
</dbReference>
<dbReference type="Proteomes" id="UP001287286">
    <property type="component" value="Unassembled WGS sequence"/>
</dbReference>
<reference evidence="8 9" key="1">
    <citation type="journal article" date="2024" name="Microbiol. Resour. Announc.">
        <title>Genome annotations for the ascomycete fungi Trichoderma harzianum, Trichoderma aggressivum, and Purpureocillium lilacinum.</title>
        <authorList>
            <person name="Beijen E.P.W."/>
            <person name="Ohm R.A."/>
        </authorList>
    </citation>
    <scope>NUCLEOTIDE SEQUENCE [LARGE SCALE GENOMIC DNA]</scope>
    <source>
        <strain evidence="8 9">CBS 150709</strain>
    </source>
</reference>
<evidence type="ECO:0000259" key="7">
    <source>
        <dbReference type="Pfam" id="PF08595"/>
    </source>
</evidence>
<feature type="domain" description="Glycoside hydrolase family 3 N-terminal" evidence="6">
    <location>
        <begin position="252"/>
        <end position="564"/>
    </location>
</feature>
<dbReference type="InterPro" id="IPR017853">
    <property type="entry name" value="GH"/>
</dbReference>
<dbReference type="InterPro" id="IPR036962">
    <property type="entry name" value="Glyco_hydro_3_N_sf"/>
</dbReference>
<feature type="region of interest" description="Disordered" evidence="5">
    <location>
        <begin position="157"/>
        <end position="204"/>
    </location>
</feature>
<feature type="compositionally biased region" description="Basic and acidic residues" evidence="5">
    <location>
        <begin position="1513"/>
        <end position="1538"/>
    </location>
</feature>
<evidence type="ECO:0000313" key="9">
    <source>
        <dbReference type="Proteomes" id="UP001287286"/>
    </source>
</evidence>
<dbReference type="InterPro" id="IPR016181">
    <property type="entry name" value="Acyl_CoA_acyltransferase"/>
</dbReference>
<feature type="region of interest" description="Disordered" evidence="5">
    <location>
        <begin position="1458"/>
        <end position="1602"/>
    </location>
</feature>
<dbReference type="Pfam" id="PF08595">
    <property type="entry name" value="RXT2_N"/>
    <property type="match status" value="1"/>
</dbReference>
<feature type="compositionally biased region" description="Basic and acidic residues" evidence="5">
    <location>
        <begin position="1702"/>
        <end position="1715"/>
    </location>
</feature>
<evidence type="ECO:0000256" key="3">
    <source>
        <dbReference type="ARBA" id="ARBA00023180"/>
    </source>
</evidence>
<dbReference type="PANTHER" id="PTHR30480:SF8">
    <property type="entry name" value="PUTATIVE (AFU_ORTHOLOGUE AFUA_8G04060)-RELATED"/>
    <property type="match status" value="1"/>
</dbReference>
<dbReference type="InterPro" id="IPR013904">
    <property type="entry name" value="RXT2_N"/>
</dbReference>
<keyword evidence="3" id="KW-0325">Glycoprotein</keyword>
<evidence type="ECO:0000256" key="2">
    <source>
        <dbReference type="ARBA" id="ARBA00022801"/>
    </source>
</evidence>
<dbReference type="PANTHER" id="PTHR30480">
    <property type="entry name" value="BETA-HEXOSAMINIDASE-RELATED"/>
    <property type="match status" value="1"/>
</dbReference>
<evidence type="ECO:0000313" key="8">
    <source>
        <dbReference type="EMBL" id="KAK4093194.1"/>
    </source>
</evidence>
<dbReference type="InterPro" id="IPR036881">
    <property type="entry name" value="Glyco_hydro_3_C_sf"/>
</dbReference>
<dbReference type="SUPFAM" id="SSF55729">
    <property type="entry name" value="Acyl-CoA N-acyltransferases (Nat)"/>
    <property type="match status" value="1"/>
</dbReference>
<comment type="similarity">
    <text evidence="1">Belongs to the glycosyl hydrolase 3 family.</text>
</comment>
<accession>A0ABR0C9Y3</accession>
<dbReference type="Pfam" id="PF00933">
    <property type="entry name" value="Glyco_hydro_3"/>
    <property type="match status" value="1"/>
</dbReference>
<dbReference type="SUPFAM" id="SSF51445">
    <property type="entry name" value="(Trans)glycosidases"/>
    <property type="match status" value="1"/>
</dbReference>
<feature type="domain" description="Transcriptional regulatory protein RXT2 N-terminal" evidence="7">
    <location>
        <begin position="1283"/>
        <end position="1423"/>
    </location>
</feature>
<feature type="compositionally biased region" description="Basic and acidic residues" evidence="5">
    <location>
        <begin position="1546"/>
        <end position="1571"/>
    </location>
</feature>
<protein>
    <submittedName>
        <fullName evidence="8">CAZyme family GH3</fullName>
    </submittedName>
</protein>
<feature type="compositionally biased region" description="Pro residues" evidence="5">
    <location>
        <begin position="180"/>
        <end position="189"/>
    </location>
</feature>
<feature type="region of interest" description="Disordered" evidence="5">
    <location>
        <begin position="1687"/>
        <end position="1734"/>
    </location>
</feature>
<comment type="caution">
    <text evidence="8">The sequence shown here is derived from an EMBL/GenBank/DDBJ whole genome shotgun (WGS) entry which is preliminary data.</text>
</comment>
<keyword evidence="9" id="KW-1185">Reference proteome</keyword>
<feature type="compositionally biased region" description="Basic and acidic residues" evidence="5">
    <location>
        <begin position="25"/>
        <end position="46"/>
    </location>
</feature>
<name>A0ABR0C9Y3_PURLI</name>
<dbReference type="InterPro" id="IPR001764">
    <property type="entry name" value="Glyco_hydro_3_N"/>
</dbReference>
<feature type="region of interest" description="Disordered" evidence="5">
    <location>
        <begin position="80"/>
        <end position="137"/>
    </location>
</feature>
<gene>
    <name evidence="8" type="ORF">Purlil1_2351</name>
</gene>
<evidence type="ECO:0000259" key="6">
    <source>
        <dbReference type="Pfam" id="PF00933"/>
    </source>
</evidence>
<sequence>MEATRPVLVLRRPHSTLLDPRRKRNLDAGREWRGKAARGSSDERQAAARRGKTLPSGHRRCHGAMLRPTVGCRVESAATSISDLEPMPPPTLDPAAGAHWGSPPEPSIDACAQRGAGSGVRASKQASGKHSGQRGRACTGHAWAVELQTGDEVPAARWMDHGPVHPRLPKPSKSVRRPPPRTSKPPPLSTPESKQEASTSTEQYASRSLILHPRHLPTMASNSNADSDLDPLWQNLDWAIGQTLIMGWDGTEVTPQIRSLIEDHHLGSIILTAKNLKSAQQTTRLVQELQTIAKNAGHPQPLLIALDQENGGVNSLFDEDYVCQFPSAMGIAATGRADLAYETTKATALEISACGVNLMLGPVLDVLNNARYQPLGVRATGDDPQEVSQYGLAALRGIRDAGIATCGKHFPSYGNLDFLGSNLDVPIITQTLEELSLSALVPFRNAIASGQLDGMFVGGCGISNPSMNVSHACLSDQVVDDLLRNELGFKGVAISECLEMEALSHDLGVQNGVVMAVEAGCDLVLLCRAYDVQLEAIKGLRLGYENGIVTKERIFTSLRRVLKLKAQCTSWAKALNPPGISLLSQLHPSHLTLSRKAYDDSIAVIRDKEKLLPLSNSMHPGEELLLLTPLVKPLPASSMTKNLLDAKNSYSSRPTNHDAWVHQREKGVIMSGEGVFREFGKNLARYRNEKLLHTSYTANGVRPVHENLIARASCIIIVTADANRNLYQAGFTKHVDMMCSMHRSRGNKKQLIVVAVSSPYDFAMDKSIGTYICTFDFTENAMSALVRVLVGEIDPPVGTMPGTLRKSKKVLKSRQHWLVEEYDRSRDAKGLSDLLRAVHRATAPDLEFLKTTTPASFELNISSIKEAHFVVRNSSTQALYGFAATYFTSGVGILGAIFVDPGKRGMSVGRSLHRRALKSLGQQRGIKKVQLGMPFPGIFLGIPSNLELSTVKDWFANSGWDTQFPRRLTNMVIKDLGNWLVPEGLLQTIQRASISFDLIHGLENADSVLHHVRTNANPEVLELYKYALGENKSCGIVRAKDPSGNLIGTVIICRQNSALITYVPPLASHTDDVGGIIAPIVPSTPQSTLVLQGLALMGVRQCKSHKASRALVSWVVDDANEPLLAMGFEILQVFEEITNSPEVSPLRPFRPIFTTTSIDSLDAPCTRGRRAAQKLRSFSTKPPSSLSRLARLSRVTVFHLAAWSAGNPVVPPRPSVFGPQAAALPAMASQQILFAETIAGMKKAFKRKAYGNLSPALRLDNSPLTLLAWVESDSDSEIENHGNRGNKLKKRARFARQGQLAPTDGPSFYREAIDYAGVRRTIIHRNPPLIDDEGYEVNSEDDDEQVEEAEATAAELNPYANVRLEHILAPLTASTDLPTHSTLSKPFVSETLTDLVQQSSAMARKENKSLWRVRYMWTALCGDGNWMPCEKMIGPNDLNIYSDDFVARHLLSLARANGAGSPPLGTPNGHGSGGQAAGGDDSGSAGGSRLEPTIETADDADLSMTDVATAEKGASEAKPEDSGDKQEIGKDTPSDDQKGAVARNGASEKRNGADNGEKIPGENLKSKKTEVDTPAGEPSGDVAMGEADATPGGRPDAGNAGNGALAALDDAVLPFMHPMFQQPGGATRDRDVGLPENEAEDIRRLLALYVQKQEEICRGTSRLYQGLLKAERLRKNVLHWAKAEAHCGPNRDMSDGEDWYDKEEWGLSEDLKKGQDEEEEDTTTTGKKTRNRRQ</sequence>
<proteinExistence type="inferred from homology"/>
<feature type="region of interest" description="Disordered" evidence="5">
    <location>
        <begin position="14"/>
        <end position="62"/>
    </location>
</feature>
<evidence type="ECO:0000256" key="4">
    <source>
        <dbReference type="ARBA" id="ARBA00023295"/>
    </source>
</evidence>